<protein>
    <submittedName>
        <fullName evidence="9">Formate-dependent nitrite reductase membrane component</fullName>
    </submittedName>
    <submittedName>
        <fullName evidence="10">NrfD/PsrC family molybdoenzyme membrane anchor subunit</fullName>
    </submittedName>
</protein>
<dbReference type="PATRIC" id="fig|42256.3.peg.2617"/>
<feature type="transmembrane region" description="Helical" evidence="8">
    <location>
        <begin position="273"/>
        <end position="294"/>
    </location>
</feature>
<feature type="transmembrane region" description="Helical" evidence="8">
    <location>
        <begin position="168"/>
        <end position="191"/>
    </location>
</feature>
<feature type="transmembrane region" description="Helical" evidence="8">
    <location>
        <begin position="245"/>
        <end position="261"/>
    </location>
</feature>
<evidence type="ECO:0000256" key="7">
    <source>
        <dbReference type="SAM" id="MobiDB-lite"/>
    </source>
</evidence>
<evidence type="ECO:0000313" key="10">
    <source>
        <dbReference type="EMBL" id="MDX5892490.1"/>
    </source>
</evidence>
<dbReference type="EMBL" id="CP007514">
    <property type="protein sequence ID" value="AHY47851.1"/>
    <property type="molecule type" value="Genomic_DNA"/>
</dbReference>
<dbReference type="eggNOG" id="COG3301">
    <property type="taxonomic scope" value="Bacteria"/>
</dbReference>
<dbReference type="Pfam" id="PF03916">
    <property type="entry name" value="NrfD"/>
    <property type="match status" value="1"/>
</dbReference>
<keyword evidence="3" id="KW-1003">Cell membrane</keyword>
<sequence length="356" mass="38787">MPEPKTSAKAASGESPNGARPETSHHPKTDKKREDEGYYGIPPLKASHWAWQIYVYFFVGGIGAGAHLASVMGQLFGWRDAAFFRVCRYTTLVAMIVSPVMLIWDLGRPERFLNMLRILKLRSPMSTGSWALSVFGSLSGAIATRQAAEDGLLGRDTVPARLAGMIPAKLISVASLPVALYVGAYTGLLLVATSIPLWARNWIFMGPLFLSSAVSTGLSWISFVLHLGRWGEVRTLHALRRAERVVLVAEAALLAASLLKTGRWSKPLFSKRLGPLFVGGTIFGGIVAPFLLLLGKESRGKSLLSGGLVLLGGYILRYVMVRGGHDSANDPEQYFSFARKGRREVREGESTEEEAK</sequence>
<feature type="compositionally biased region" description="Basic and acidic residues" evidence="7">
    <location>
        <begin position="22"/>
        <end position="36"/>
    </location>
</feature>
<evidence type="ECO:0000256" key="8">
    <source>
        <dbReference type="SAM" id="Phobius"/>
    </source>
</evidence>
<dbReference type="AlphaFoldDB" id="A0A023X6J7"/>
<dbReference type="STRING" id="42256.RradSPS_2568"/>
<dbReference type="RefSeq" id="WP_051589827.1">
    <property type="nucleotide sequence ID" value="NZ_CP007514.1"/>
</dbReference>
<evidence type="ECO:0000256" key="1">
    <source>
        <dbReference type="ARBA" id="ARBA00004651"/>
    </source>
</evidence>
<feature type="transmembrane region" description="Helical" evidence="8">
    <location>
        <begin position="89"/>
        <end position="107"/>
    </location>
</feature>
<dbReference type="InterPro" id="IPR052049">
    <property type="entry name" value="Electron_transfer_protein"/>
</dbReference>
<feature type="transmembrane region" description="Helical" evidence="8">
    <location>
        <begin position="203"/>
        <end position="225"/>
    </location>
</feature>
<evidence type="ECO:0000256" key="5">
    <source>
        <dbReference type="ARBA" id="ARBA00022989"/>
    </source>
</evidence>
<comment type="similarity">
    <text evidence="2">Belongs to the NrfD family.</text>
</comment>
<comment type="subcellular location">
    <subcellularLocation>
        <location evidence="1">Cell membrane</location>
        <topology evidence="1">Multi-pass membrane protein</topology>
    </subcellularLocation>
</comment>
<dbReference type="KEGG" id="rrd:RradSPS_2568"/>
<keyword evidence="6 8" id="KW-0472">Membrane</keyword>
<dbReference type="Gene3D" id="1.20.1630.10">
    <property type="entry name" value="Formate dehydrogenase/DMSO reductase domain"/>
    <property type="match status" value="1"/>
</dbReference>
<feature type="transmembrane region" description="Helical" evidence="8">
    <location>
        <begin position="300"/>
        <end position="319"/>
    </location>
</feature>
<feature type="transmembrane region" description="Helical" evidence="8">
    <location>
        <begin position="128"/>
        <end position="148"/>
    </location>
</feature>
<evidence type="ECO:0000313" key="11">
    <source>
        <dbReference type="Proteomes" id="UP000025229"/>
    </source>
</evidence>
<evidence type="ECO:0000313" key="9">
    <source>
        <dbReference type="EMBL" id="AHY47851.1"/>
    </source>
</evidence>
<proteinExistence type="inferred from homology"/>
<dbReference type="OrthoDB" id="112837at2"/>
<keyword evidence="5 8" id="KW-1133">Transmembrane helix</keyword>
<dbReference type="Proteomes" id="UP000025229">
    <property type="component" value="Chromosome"/>
</dbReference>
<dbReference type="Proteomes" id="UP001281130">
    <property type="component" value="Unassembled WGS sequence"/>
</dbReference>
<dbReference type="PANTHER" id="PTHR34856:SF2">
    <property type="entry name" value="PROTEIN NRFD"/>
    <property type="match status" value="1"/>
</dbReference>
<evidence type="ECO:0000256" key="4">
    <source>
        <dbReference type="ARBA" id="ARBA00022692"/>
    </source>
</evidence>
<organism evidence="9 11">
    <name type="scientific">Rubrobacter radiotolerans</name>
    <name type="common">Arthrobacter radiotolerans</name>
    <dbReference type="NCBI Taxonomy" id="42256"/>
    <lineage>
        <taxon>Bacteria</taxon>
        <taxon>Bacillati</taxon>
        <taxon>Actinomycetota</taxon>
        <taxon>Rubrobacteria</taxon>
        <taxon>Rubrobacterales</taxon>
        <taxon>Rubrobacteraceae</taxon>
        <taxon>Rubrobacter</taxon>
    </lineage>
</organism>
<keyword evidence="11" id="KW-1185">Reference proteome</keyword>
<dbReference type="GO" id="GO:0005886">
    <property type="term" value="C:plasma membrane"/>
    <property type="evidence" value="ECO:0007669"/>
    <property type="project" value="UniProtKB-SubCell"/>
</dbReference>
<dbReference type="EMBL" id="JAWXXX010000001">
    <property type="protein sequence ID" value="MDX5892490.1"/>
    <property type="molecule type" value="Genomic_DNA"/>
</dbReference>
<dbReference type="InterPro" id="IPR005614">
    <property type="entry name" value="NrfD-like"/>
</dbReference>
<dbReference type="PANTHER" id="PTHR34856">
    <property type="entry name" value="PROTEIN NRFD"/>
    <property type="match status" value="1"/>
</dbReference>
<dbReference type="HOGENOM" id="CLU_045348_1_0_11"/>
<evidence type="ECO:0000256" key="3">
    <source>
        <dbReference type="ARBA" id="ARBA00022475"/>
    </source>
</evidence>
<feature type="region of interest" description="Disordered" evidence="7">
    <location>
        <begin position="1"/>
        <end position="36"/>
    </location>
</feature>
<reference evidence="10" key="2">
    <citation type="submission" date="2023-11" db="EMBL/GenBank/DDBJ databases">
        <title>MicrobeMod: A computational toolkit for identifying prokaryotic methylation and restriction-modification with nanopore sequencing.</title>
        <authorList>
            <person name="Crits-Christoph A."/>
            <person name="Kang S.C."/>
            <person name="Lee H."/>
            <person name="Ostrov N."/>
        </authorList>
    </citation>
    <scope>NUCLEOTIDE SEQUENCE</scope>
    <source>
        <strain evidence="10">ATCC 51242</strain>
    </source>
</reference>
<name>A0A023X6J7_RUBRA</name>
<evidence type="ECO:0000256" key="6">
    <source>
        <dbReference type="ARBA" id="ARBA00023136"/>
    </source>
</evidence>
<feature type="transmembrane region" description="Helical" evidence="8">
    <location>
        <begin position="53"/>
        <end position="77"/>
    </location>
</feature>
<gene>
    <name evidence="10" type="primary">nrfD</name>
    <name evidence="9" type="ORF">RradSPS_2568</name>
    <name evidence="10" type="ORF">SIL72_00470</name>
</gene>
<evidence type="ECO:0000256" key="2">
    <source>
        <dbReference type="ARBA" id="ARBA00008929"/>
    </source>
</evidence>
<keyword evidence="4 8" id="KW-0812">Transmembrane</keyword>
<accession>A0A023X6J7</accession>
<reference evidence="9 11" key="1">
    <citation type="submission" date="2014-03" db="EMBL/GenBank/DDBJ databases">
        <title>Complete genome sequence of the Radio-Resistant Rubrobacter radiotolerans RSPS-4.</title>
        <authorList>
            <person name="Egas C.C."/>
            <person name="Barroso C.C."/>
            <person name="Froufe H.J.C."/>
            <person name="Pacheco J.J."/>
            <person name="Albuquerque L.L."/>
            <person name="da Costa M.M.S."/>
        </authorList>
    </citation>
    <scope>NUCLEOTIDE SEQUENCE [LARGE SCALE GENOMIC DNA]</scope>
    <source>
        <strain evidence="9 11">RSPS-4</strain>
    </source>
</reference>